<keyword evidence="1" id="KW-0479">Metal-binding</keyword>
<evidence type="ECO:0000313" key="5">
    <source>
        <dbReference type="EMBL" id="MDL2397865.1"/>
    </source>
</evidence>
<dbReference type="CDD" id="cd09999">
    <property type="entry name" value="Arginase-like_1"/>
    <property type="match status" value="1"/>
</dbReference>
<dbReference type="SUPFAM" id="SSF52768">
    <property type="entry name" value="Arginase/deacetylase"/>
    <property type="match status" value="1"/>
</dbReference>
<dbReference type="InterPro" id="IPR023696">
    <property type="entry name" value="Ureohydrolase_dom_sf"/>
</dbReference>
<proteinExistence type="inferred from homology"/>
<organism evidence="5 6">
    <name type="scientific">Rhizobium mayense</name>
    <dbReference type="NCBI Taxonomy" id="1312184"/>
    <lineage>
        <taxon>Bacteria</taxon>
        <taxon>Pseudomonadati</taxon>
        <taxon>Pseudomonadota</taxon>
        <taxon>Alphaproteobacteria</taxon>
        <taxon>Hyphomicrobiales</taxon>
        <taxon>Rhizobiaceae</taxon>
        <taxon>Rhizobium/Agrobacterium group</taxon>
        <taxon>Rhizobium</taxon>
    </lineage>
</organism>
<comment type="similarity">
    <text evidence="4">Belongs to the arginase family.</text>
</comment>
<keyword evidence="6" id="KW-1185">Reference proteome</keyword>
<gene>
    <name evidence="5" type="ORF">PY649_03080</name>
</gene>
<comment type="caution">
    <text evidence="5">The sequence shown here is derived from an EMBL/GenBank/DDBJ whole genome shotgun (WGS) entry which is preliminary data.</text>
</comment>
<dbReference type="Proteomes" id="UP001172645">
    <property type="component" value="Unassembled WGS sequence"/>
</dbReference>
<dbReference type="Pfam" id="PF00491">
    <property type="entry name" value="Arginase"/>
    <property type="match status" value="1"/>
</dbReference>
<dbReference type="PANTHER" id="PTHR43782">
    <property type="entry name" value="ARGINASE"/>
    <property type="match status" value="1"/>
</dbReference>
<dbReference type="InterPro" id="IPR006035">
    <property type="entry name" value="Ureohydrolase"/>
</dbReference>
<dbReference type="EMBL" id="JARFYM010000002">
    <property type="protein sequence ID" value="MDL2397865.1"/>
    <property type="molecule type" value="Genomic_DNA"/>
</dbReference>
<name>A0ABT7JQ29_9HYPH</name>
<reference evidence="5" key="1">
    <citation type="submission" date="2023-06" db="EMBL/GenBank/DDBJ databases">
        <title>Phylogenetic Diversity of Rhizobium strains.</title>
        <authorList>
            <person name="Moura F.T."/>
            <person name="Helene L.C.F."/>
            <person name="Hungria M."/>
        </authorList>
    </citation>
    <scope>NUCLEOTIDE SEQUENCE</scope>
    <source>
        <strain evidence="5">CCGE526</strain>
    </source>
</reference>
<evidence type="ECO:0000256" key="3">
    <source>
        <dbReference type="ARBA" id="ARBA00023211"/>
    </source>
</evidence>
<accession>A0ABT7JQ29</accession>
<dbReference type="PROSITE" id="PS51409">
    <property type="entry name" value="ARGINASE_2"/>
    <property type="match status" value="1"/>
</dbReference>
<keyword evidence="3" id="KW-0464">Manganese</keyword>
<evidence type="ECO:0000256" key="4">
    <source>
        <dbReference type="PROSITE-ProRule" id="PRU00742"/>
    </source>
</evidence>
<dbReference type="Gene3D" id="3.40.800.10">
    <property type="entry name" value="Ureohydrolase domain"/>
    <property type="match status" value="1"/>
</dbReference>
<sequence>MSTKTLRLQIPQWQGGNLEAYHFGGQLLAWLAPAAAGPVATVEVPEPDGSELPLEDGIVARSALLRQLYSTEEILRKEMPDRIVVLGGDCLVDLAPFAYLNERYEGDLAVLWVDAHPDVMTPQHFVHAHAMVLGNLIGEGDPDFTRRVARPIKPEKVMYAGLYDMSPTEWEIVERLGLRMATPSQLIDSSQPVIDWLRSTGARHVAIHFDLDVIDPVQFRSLNFSMPNAPPDAFAGVPRGRMTMAQVVRLLNDVAEQVDVVGLGITEHLPWDAIAIRDMLRGLPLIGEGRA</sequence>
<protein>
    <submittedName>
        <fullName evidence="5">Arginase family protein</fullName>
    </submittedName>
</protein>
<keyword evidence="2" id="KW-0378">Hydrolase</keyword>
<dbReference type="PANTHER" id="PTHR43782:SF3">
    <property type="entry name" value="ARGINASE"/>
    <property type="match status" value="1"/>
</dbReference>
<evidence type="ECO:0000256" key="1">
    <source>
        <dbReference type="ARBA" id="ARBA00022723"/>
    </source>
</evidence>
<evidence type="ECO:0000313" key="6">
    <source>
        <dbReference type="Proteomes" id="UP001172645"/>
    </source>
</evidence>
<dbReference type="RefSeq" id="WP_285866662.1">
    <property type="nucleotide sequence ID" value="NZ_JARFYM010000002.1"/>
</dbReference>
<evidence type="ECO:0000256" key="2">
    <source>
        <dbReference type="ARBA" id="ARBA00022801"/>
    </source>
</evidence>